<evidence type="ECO:0000313" key="1">
    <source>
        <dbReference type="EMBL" id="OHA91581.1"/>
    </source>
</evidence>
<organism evidence="1 2">
    <name type="scientific">Candidatus Zambryskibacteria bacterium RIFCSPHIGHO2_01_FULL_49_18</name>
    <dbReference type="NCBI Taxonomy" id="1802740"/>
    <lineage>
        <taxon>Bacteria</taxon>
        <taxon>Candidatus Zambryskiibacteriota</taxon>
    </lineage>
</organism>
<sequence length="80" mass="9438">MKGISDLLKRISSVLNQDEELKRRIIELIREKTNIKLPKENIFLKNGVLEIDASPAAKNEIKLKEDEIKKEFKIFRILYK</sequence>
<proteinExistence type="predicted"/>
<name>A0A1G2T4R0_9BACT</name>
<accession>A0A1G2T4R0</accession>
<comment type="caution">
    <text evidence="1">The sequence shown here is derived from an EMBL/GenBank/DDBJ whole genome shotgun (WGS) entry which is preliminary data.</text>
</comment>
<evidence type="ECO:0000313" key="2">
    <source>
        <dbReference type="Proteomes" id="UP000178612"/>
    </source>
</evidence>
<reference evidence="1 2" key="1">
    <citation type="journal article" date="2016" name="Nat. Commun.">
        <title>Thousands of microbial genomes shed light on interconnected biogeochemical processes in an aquifer system.</title>
        <authorList>
            <person name="Anantharaman K."/>
            <person name="Brown C.T."/>
            <person name="Hug L.A."/>
            <person name="Sharon I."/>
            <person name="Castelle C.J."/>
            <person name="Probst A.J."/>
            <person name="Thomas B.C."/>
            <person name="Singh A."/>
            <person name="Wilkins M.J."/>
            <person name="Karaoz U."/>
            <person name="Brodie E.L."/>
            <person name="Williams K.H."/>
            <person name="Hubbard S.S."/>
            <person name="Banfield J.F."/>
        </authorList>
    </citation>
    <scope>NUCLEOTIDE SEQUENCE [LARGE SCALE GENOMIC DNA]</scope>
</reference>
<dbReference type="Proteomes" id="UP000178612">
    <property type="component" value="Unassembled WGS sequence"/>
</dbReference>
<dbReference type="AlphaFoldDB" id="A0A1G2T4R0"/>
<protein>
    <submittedName>
        <fullName evidence="1">Uncharacterized protein</fullName>
    </submittedName>
</protein>
<gene>
    <name evidence="1" type="ORF">A2758_00525</name>
</gene>
<dbReference type="EMBL" id="MHVJ01000011">
    <property type="protein sequence ID" value="OHA91581.1"/>
    <property type="molecule type" value="Genomic_DNA"/>
</dbReference>